<keyword evidence="8" id="KW-0969">Cilium</keyword>
<dbReference type="GO" id="GO:0009306">
    <property type="term" value="P:protein secretion"/>
    <property type="evidence" value="ECO:0007669"/>
    <property type="project" value="InterPro"/>
</dbReference>
<dbReference type="InterPro" id="IPR001712">
    <property type="entry name" value="T3SS_FHIPEP"/>
</dbReference>
<feature type="transmembrane region" description="Helical" evidence="7">
    <location>
        <begin position="63"/>
        <end position="82"/>
    </location>
</feature>
<name>A0A1G7W9H1_9PROT</name>
<evidence type="ECO:0000256" key="3">
    <source>
        <dbReference type="ARBA" id="ARBA00022475"/>
    </source>
</evidence>
<evidence type="ECO:0000256" key="4">
    <source>
        <dbReference type="ARBA" id="ARBA00022692"/>
    </source>
</evidence>
<comment type="function">
    <text evidence="7">Required for formation of the rod structure of the flagellar apparatus. Together with FliI and FliH, may constitute the export apparatus of flagellin.</text>
</comment>
<keyword evidence="8" id="KW-0966">Cell projection</keyword>
<feature type="transmembrane region" description="Helical" evidence="7">
    <location>
        <begin position="39"/>
        <end position="57"/>
    </location>
</feature>
<dbReference type="PIRSF" id="PIRSF005419">
    <property type="entry name" value="FlhA"/>
    <property type="match status" value="1"/>
</dbReference>
<feature type="transmembrane region" description="Helical" evidence="7">
    <location>
        <begin position="316"/>
        <end position="343"/>
    </location>
</feature>
<feature type="transmembrane region" description="Helical" evidence="7">
    <location>
        <begin position="226"/>
        <end position="247"/>
    </location>
</feature>
<keyword evidence="9" id="KW-1185">Reference proteome</keyword>
<dbReference type="Proteomes" id="UP000217076">
    <property type="component" value="Unassembled WGS sequence"/>
</dbReference>
<keyword evidence="7" id="KW-0813">Transport</keyword>
<dbReference type="InterPro" id="IPR042194">
    <property type="entry name" value="FHIPEP_1"/>
</dbReference>
<dbReference type="PANTHER" id="PTHR30161">
    <property type="entry name" value="FLAGELLAR EXPORT PROTEIN, MEMBRANE FLHA SUBUNIT-RELATED"/>
    <property type="match status" value="1"/>
</dbReference>
<dbReference type="Gene3D" id="3.40.50.12790">
    <property type="entry name" value="FHIPEP family, domain 4"/>
    <property type="match status" value="1"/>
</dbReference>
<keyword evidence="8" id="KW-0282">Flagellum</keyword>
<dbReference type="GO" id="GO:0044780">
    <property type="term" value="P:bacterial-type flagellum assembly"/>
    <property type="evidence" value="ECO:0007669"/>
    <property type="project" value="InterPro"/>
</dbReference>
<comment type="similarity">
    <text evidence="2 7">Belongs to the FHIPEP (flagella/HR/invasion proteins export pore) family.</text>
</comment>
<dbReference type="InterPro" id="IPR042193">
    <property type="entry name" value="FHIPEP_3"/>
</dbReference>
<feature type="transmembrane region" description="Helical" evidence="7">
    <location>
        <begin position="267"/>
        <end position="285"/>
    </location>
</feature>
<dbReference type="Pfam" id="PF00771">
    <property type="entry name" value="FHIPEP"/>
    <property type="match status" value="1"/>
</dbReference>
<keyword evidence="6 7" id="KW-0472">Membrane</keyword>
<dbReference type="EMBL" id="FNCV01000002">
    <property type="protein sequence ID" value="SDG68606.1"/>
    <property type="molecule type" value="Genomic_DNA"/>
</dbReference>
<dbReference type="STRING" id="83401.SAMN05421742_102122"/>
<feature type="transmembrane region" description="Helical" evidence="7">
    <location>
        <begin position="94"/>
        <end position="114"/>
    </location>
</feature>
<reference evidence="9" key="1">
    <citation type="submission" date="2016-10" db="EMBL/GenBank/DDBJ databases">
        <authorList>
            <person name="Varghese N."/>
            <person name="Submissions S."/>
        </authorList>
    </citation>
    <scope>NUCLEOTIDE SEQUENCE [LARGE SCALE GENOMIC DNA]</scope>
    <source>
        <strain evidence="9">930I</strain>
    </source>
</reference>
<accession>A0A1G7W9H1</accession>
<keyword evidence="7" id="KW-1006">Bacterial flagellum protein export</keyword>
<feature type="transmembrane region" description="Helical" evidence="7">
    <location>
        <begin position="134"/>
        <end position="157"/>
    </location>
</feature>
<keyword evidence="3 7" id="KW-1003">Cell membrane</keyword>
<dbReference type="InterPro" id="IPR006301">
    <property type="entry name" value="FlhA"/>
</dbReference>
<dbReference type="NCBIfam" id="TIGR01398">
    <property type="entry name" value="FlhA"/>
    <property type="match status" value="1"/>
</dbReference>
<evidence type="ECO:0000256" key="2">
    <source>
        <dbReference type="ARBA" id="ARBA00008835"/>
    </source>
</evidence>
<keyword evidence="7" id="KW-1005">Bacterial flagellum biogenesis</keyword>
<dbReference type="GO" id="GO:0005886">
    <property type="term" value="C:plasma membrane"/>
    <property type="evidence" value="ECO:0007669"/>
    <property type="project" value="UniProtKB-SubCell"/>
</dbReference>
<proteinExistence type="inferred from homology"/>
<dbReference type="RefSeq" id="WP_092615599.1">
    <property type="nucleotide sequence ID" value="NZ_FNCV01000002.1"/>
</dbReference>
<evidence type="ECO:0000313" key="8">
    <source>
        <dbReference type="EMBL" id="SDG68606.1"/>
    </source>
</evidence>
<sequence length="713" mass="77146">MADDPSSGGASPDTDTAAGGFDFQAFGKRAQDALKRGDLGFAAAIIAVLAVLILPMPAWLLDIMLAMSLTFSVLVLMTVIFISRAVEFNAFPVVLLIATLLRLSLNLASTRLILAEGHQGTDAAGQVIEAFGGFIMGGNFVIGVIVFAILVLVNFMVITKGATRIAEVTARFTLDALPGKQMAIDADLSTGLIDEPEARRRRLELQNESDFFGAMDGASKFVRGDAVAGIIITAINIVGGMIIGMVQNDLTFAEAANTYTRLTVGDGLVSQIPALIVSVGAGLMVSKSGLTEATDTALVGQFTNYPKALGMSSGMALLLALVPGTPFLPFVLLAGVTGTAAWYAGRQQDRVKAAADAEAVELERQQIPITEEPISAALKIDLVRLELGYGLLPMINDTNTRLTDQIKALRRALAQDMGFVMPSVRIQDNMQLPANAYAIHIKDVEAGRGDLRPAMLLVMDPRGEDITLPGERTREPTFGLPAVWIDPAAREEALFRGYTVVDPPTVITTHLTEVVRDNMQELLSYAETQKLLDELDKDQQKLIADMVPAQITVSGIQRVLQNLLAERISIRDLPTILEGISEACGMTRNIMLITEHVRGRLSRQLSDAAADDEDIVPLVTLTPEWEQAFAESLIGQGEERQLAMAPSKLQEFIVAVRQTFERFAMQGETPVLLTSPSIRPYVRSIVERFRPMTVVMSQNEIHPKARIKTLGQI</sequence>
<evidence type="ECO:0000256" key="7">
    <source>
        <dbReference type="RuleBase" id="RU364093"/>
    </source>
</evidence>
<dbReference type="PRINTS" id="PR00949">
    <property type="entry name" value="TYPE3IMAPROT"/>
</dbReference>
<evidence type="ECO:0000256" key="1">
    <source>
        <dbReference type="ARBA" id="ARBA00004651"/>
    </source>
</evidence>
<evidence type="ECO:0000256" key="6">
    <source>
        <dbReference type="ARBA" id="ARBA00023136"/>
    </source>
</evidence>
<organism evidence="8 9">
    <name type="scientific">Roseospirillum parvum</name>
    <dbReference type="NCBI Taxonomy" id="83401"/>
    <lineage>
        <taxon>Bacteria</taxon>
        <taxon>Pseudomonadati</taxon>
        <taxon>Pseudomonadota</taxon>
        <taxon>Alphaproteobacteria</taxon>
        <taxon>Rhodospirillales</taxon>
        <taxon>Rhodospirillaceae</taxon>
        <taxon>Roseospirillum</taxon>
    </lineage>
</organism>
<dbReference type="Gene3D" id="3.40.30.60">
    <property type="entry name" value="FHIPEP family, domain 1"/>
    <property type="match status" value="1"/>
</dbReference>
<evidence type="ECO:0000256" key="5">
    <source>
        <dbReference type="ARBA" id="ARBA00022989"/>
    </source>
</evidence>
<keyword evidence="7" id="KW-0653">Protein transport</keyword>
<gene>
    <name evidence="7" type="primary">flhA</name>
    <name evidence="8" type="ORF">SAMN05421742_102122</name>
</gene>
<dbReference type="InterPro" id="IPR042196">
    <property type="entry name" value="FHIPEP_4"/>
</dbReference>
<dbReference type="PANTHER" id="PTHR30161:SF1">
    <property type="entry name" value="FLAGELLAR BIOSYNTHESIS PROTEIN FLHA-RELATED"/>
    <property type="match status" value="1"/>
</dbReference>
<protein>
    <recommendedName>
        <fullName evidence="7">Flagellar biosynthesis protein FlhA</fullName>
    </recommendedName>
</protein>
<comment type="subcellular location">
    <subcellularLocation>
        <location evidence="1 7">Cell membrane</location>
        <topology evidence="1 7">Multi-pass membrane protein</topology>
    </subcellularLocation>
</comment>
<dbReference type="Gene3D" id="1.10.8.540">
    <property type="entry name" value="FHIPEP family, domain 3"/>
    <property type="match status" value="1"/>
</dbReference>
<evidence type="ECO:0000313" key="9">
    <source>
        <dbReference type="Proteomes" id="UP000217076"/>
    </source>
</evidence>
<keyword evidence="4 7" id="KW-0812">Transmembrane</keyword>
<dbReference type="OrthoDB" id="9759185at2"/>
<dbReference type="AlphaFoldDB" id="A0A1G7W9H1"/>
<keyword evidence="5 7" id="KW-1133">Transmembrane helix</keyword>